<name>A0ABN3XFS6_9ACTN</name>
<dbReference type="EMBL" id="BAAAUD010000042">
    <property type="protein sequence ID" value="GAA2954305.1"/>
    <property type="molecule type" value="Genomic_DNA"/>
</dbReference>
<keyword evidence="3" id="KW-1185">Reference proteome</keyword>
<keyword evidence="1" id="KW-0732">Signal</keyword>
<sequence length="140" mass="14561">MRKTARKLAAVTGGLVMAAGGITANTAVAAQAPPSASGVQADCYGGSVAYSKPDGNFYYPTSSTARLTTSSNCTDINVRPATNRYIKVCFYPSSGGSYCQADYTYARSGQWNVIATDVGDGTKYRLLFNISGAATGRVAD</sequence>
<evidence type="ECO:0000313" key="3">
    <source>
        <dbReference type="Proteomes" id="UP001500403"/>
    </source>
</evidence>
<comment type="caution">
    <text evidence="2">The sequence shown here is derived from an EMBL/GenBank/DDBJ whole genome shotgun (WGS) entry which is preliminary data.</text>
</comment>
<feature type="signal peptide" evidence="1">
    <location>
        <begin position="1"/>
        <end position="29"/>
    </location>
</feature>
<dbReference type="RefSeq" id="WP_344497279.1">
    <property type="nucleotide sequence ID" value="NZ_BAAAUD010000042.1"/>
</dbReference>
<accession>A0ABN3XFS6</accession>
<evidence type="ECO:0000313" key="2">
    <source>
        <dbReference type="EMBL" id="GAA2954305.1"/>
    </source>
</evidence>
<proteinExistence type="predicted"/>
<evidence type="ECO:0000256" key="1">
    <source>
        <dbReference type="SAM" id="SignalP"/>
    </source>
</evidence>
<dbReference type="Proteomes" id="UP001500403">
    <property type="component" value="Unassembled WGS sequence"/>
</dbReference>
<organism evidence="2 3">
    <name type="scientific">Streptomyces enissocaesilis</name>
    <dbReference type="NCBI Taxonomy" id="332589"/>
    <lineage>
        <taxon>Bacteria</taxon>
        <taxon>Bacillati</taxon>
        <taxon>Actinomycetota</taxon>
        <taxon>Actinomycetes</taxon>
        <taxon>Kitasatosporales</taxon>
        <taxon>Streptomycetaceae</taxon>
        <taxon>Streptomyces</taxon>
        <taxon>Streptomyces rochei group</taxon>
    </lineage>
</organism>
<reference evidence="2 3" key="1">
    <citation type="journal article" date="2019" name="Int. J. Syst. Evol. Microbiol.">
        <title>The Global Catalogue of Microorganisms (GCM) 10K type strain sequencing project: providing services to taxonomists for standard genome sequencing and annotation.</title>
        <authorList>
            <consortium name="The Broad Institute Genomics Platform"/>
            <consortium name="The Broad Institute Genome Sequencing Center for Infectious Disease"/>
            <person name="Wu L."/>
            <person name="Ma J."/>
        </authorList>
    </citation>
    <scope>NUCLEOTIDE SEQUENCE [LARGE SCALE GENOMIC DNA]</scope>
    <source>
        <strain evidence="2 3">JCM 9088</strain>
    </source>
</reference>
<feature type="chain" id="PRO_5045311439" description="Peptidase inhibitor family I36" evidence="1">
    <location>
        <begin position="30"/>
        <end position="140"/>
    </location>
</feature>
<gene>
    <name evidence="2" type="ORF">GCM10010446_44220</name>
</gene>
<protein>
    <recommendedName>
        <fullName evidence="4">Peptidase inhibitor family I36</fullName>
    </recommendedName>
</protein>
<evidence type="ECO:0008006" key="4">
    <source>
        <dbReference type="Google" id="ProtNLM"/>
    </source>
</evidence>